<comment type="catalytic activity">
    <reaction evidence="10">
        <text>L-threonyl-[protein] + ATP = O-phospho-L-threonyl-[protein] + ADP + H(+)</text>
        <dbReference type="Rhea" id="RHEA:46608"/>
        <dbReference type="Rhea" id="RHEA-COMP:11060"/>
        <dbReference type="Rhea" id="RHEA-COMP:11605"/>
        <dbReference type="ChEBI" id="CHEBI:15378"/>
        <dbReference type="ChEBI" id="CHEBI:30013"/>
        <dbReference type="ChEBI" id="CHEBI:30616"/>
        <dbReference type="ChEBI" id="CHEBI:61977"/>
        <dbReference type="ChEBI" id="CHEBI:456216"/>
        <dbReference type="EC" id="2.7.11.1"/>
    </reaction>
</comment>
<evidence type="ECO:0000256" key="5">
    <source>
        <dbReference type="ARBA" id="ARBA00022679"/>
    </source>
</evidence>
<reference evidence="13" key="2">
    <citation type="journal article" date="2023" name="Int. J. Mol. Sci.">
        <title>De Novo Assembly and Annotation of 11 Diverse Shrub Willow (Salix) Genomes Reveals Novel Gene Organization in Sex-Linked Regions.</title>
        <authorList>
            <person name="Hyden B."/>
            <person name="Feng K."/>
            <person name="Yates T.B."/>
            <person name="Jawdy S."/>
            <person name="Cereghino C."/>
            <person name="Smart L.B."/>
            <person name="Muchero W."/>
        </authorList>
    </citation>
    <scope>NUCLEOTIDE SEQUENCE [LARGE SCALE GENOMIC DNA]</scope>
    <source>
        <tissue evidence="13">Shoot tip</tissue>
    </source>
</reference>
<dbReference type="Gene3D" id="3.30.310.80">
    <property type="entry name" value="Kinase associated domain 1, KA1"/>
    <property type="match status" value="1"/>
</dbReference>
<evidence type="ECO:0000313" key="13">
    <source>
        <dbReference type="EMBL" id="KAJ6724889.1"/>
    </source>
</evidence>
<keyword evidence="6" id="KW-0547">Nucleotide-binding</keyword>
<evidence type="ECO:0000256" key="9">
    <source>
        <dbReference type="ARBA" id="ARBA00023211"/>
    </source>
</evidence>
<organism evidence="13 14">
    <name type="scientific">Salix viminalis</name>
    <name type="common">Common osier</name>
    <name type="synonym">Basket willow</name>
    <dbReference type="NCBI Taxonomy" id="40686"/>
    <lineage>
        <taxon>Eukaryota</taxon>
        <taxon>Viridiplantae</taxon>
        <taxon>Streptophyta</taxon>
        <taxon>Embryophyta</taxon>
        <taxon>Tracheophyta</taxon>
        <taxon>Spermatophyta</taxon>
        <taxon>Magnoliopsida</taxon>
        <taxon>eudicotyledons</taxon>
        <taxon>Gunneridae</taxon>
        <taxon>Pentapetalae</taxon>
        <taxon>rosids</taxon>
        <taxon>fabids</taxon>
        <taxon>Malpighiales</taxon>
        <taxon>Salicaceae</taxon>
        <taxon>Saliceae</taxon>
        <taxon>Salix</taxon>
    </lineage>
</organism>
<evidence type="ECO:0000313" key="14">
    <source>
        <dbReference type="Proteomes" id="UP001151529"/>
    </source>
</evidence>
<dbReference type="EMBL" id="JAPFFL010000005">
    <property type="protein sequence ID" value="KAJ6724889.1"/>
    <property type="molecule type" value="Genomic_DNA"/>
</dbReference>
<evidence type="ECO:0000256" key="3">
    <source>
        <dbReference type="ARBA" id="ARBA00012513"/>
    </source>
</evidence>
<comment type="catalytic activity">
    <reaction evidence="11">
        <text>L-seryl-[protein] + ATP = O-phospho-L-seryl-[protein] + ADP + H(+)</text>
        <dbReference type="Rhea" id="RHEA:17989"/>
        <dbReference type="Rhea" id="RHEA-COMP:9863"/>
        <dbReference type="Rhea" id="RHEA-COMP:11604"/>
        <dbReference type="ChEBI" id="CHEBI:15378"/>
        <dbReference type="ChEBI" id="CHEBI:29999"/>
        <dbReference type="ChEBI" id="CHEBI:30616"/>
        <dbReference type="ChEBI" id="CHEBI:83421"/>
        <dbReference type="ChEBI" id="CHEBI:456216"/>
        <dbReference type="EC" id="2.7.11.1"/>
    </reaction>
</comment>
<dbReference type="CDD" id="cd12195">
    <property type="entry name" value="CIPK_C"/>
    <property type="match status" value="1"/>
</dbReference>
<comment type="similarity">
    <text evidence="2">Belongs to the protein kinase superfamily. CAMK Ser/Thr protein kinase family. SNF1 subfamily.</text>
</comment>
<evidence type="ECO:0000256" key="1">
    <source>
        <dbReference type="ARBA" id="ARBA00001936"/>
    </source>
</evidence>
<dbReference type="EC" id="2.7.11.1" evidence="3"/>
<comment type="caution">
    <text evidence="13">The sequence shown here is derived from an EMBL/GenBank/DDBJ whole genome shotgun (WGS) entry which is preliminary data.</text>
</comment>
<dbReference type="AlphaFoldDB" id="A0A9Q0Z7Z8"/>
<name>A0A9Q0Z7Z8_SALVM</name>
<evidence type="ECO:0000256" key="2">
    <source>
        <dbReference type="ARBA" id="ARBA00006234"/>
    </source>
</evidence>
<sequence length="283" mass="32297">MVSSTQPAELLHMLLPKSSTRKVTMDPKLIYGPVELFSSFFWRVFFLSTTETSWNCTGRLPKEDSGVLNGFIPRQESFFRGFLIPHPGSRMSTEKIMKNCWFRKGYEQIETPPSPQGQARSSLIREVHAAFDDESNSKENSMVAPRSPLRPTRYNAFDIISLSEGFDLSGLFEKDKNRRHEARFTTTKPASMIVSKFEQIAMAESFSFKKKDGTLMLEGNREGRKGLLAIDAEICEVTPSFYVVEVKKKSGDSFEYKEFCDHELKPSLEDIVWAWQGCEQPEG</sequence>
<keyword evidence="7 13" id="KW-0418">Kinase</keyword>
<keyword evidence="4" id="KW-0723">Serine/threonine-protein kinase</keyword>
<dbReference type="InterPro" id="IPR004041">
    <property type="entry name" value="NAF_dom"/>
</dbReference>
<keyword evidence="8" id="KW-0067">ATP-binding</keyword>
<gene>
    <name evidence="13" type="ORF">OIU85_022774</name>
</gene>
<feature type="domain" description="NAF" evidence="12">
    <location>
        <begin position="149"/>
        <end position="173"/>
    </location>
</feature>
<evidence type="ECO:0000256" key="11">
    <source>
        <dbReference type="ARBA" id="ARBA00048679"/>
    </source>
</evidence>
<dbReference type="PANTHER" id="PTHR43895:SF3">
    <property type="entry name" value="CBL-INTERACTING SERINE_THREONINE-PROTEIN KINASE 20"/>
    <property type="match status" value="1"/>
</dbReference>
<evidence type="ECO:0000256" key="10">
    <source>
        <dbReference type="ARBA" id="ARBA00047899"/>
    </source>
</evidence>
<dbReference type="Pfam" id="PF03822">
    <property type="entry name" value="NAF"/>
    <property type="match status" value="1"/>
</dbReference>
<dbReference type="GO" id="GO:0004674">
    <property type="term" value="F:protein serine/threonine kinase activity"/>
    <property type="evidence" value="ECO:0007669"/>
    <property type="project" value="UniProtKB-KW"/>
</dbReference>
<evidence type="ECO:0000256" key="6">
    <source>
        <dbReference type="ARBA" id="ARBA00022741"/>
    </source>
</evidence>
<comment type="cofactor">
    <cofactor evidence="1">
        <name>Mn(2+)</name>
        <dbReference type="ChEBI" id="CHEBI:29035"/>
    </cofactor>
</comment>
<dbReference type="OrthoDB" id="193931at2759"/>
<dbReference type="GO" id="GO:0005524">
    <property type="term" value="F:ATP binding"/>
    <property type="evidence" value="ECO:0007669"/>
    <property type="project" value="UniProtKB-KW"/>
</dbReference>
<reference evidence="13" key="1">
    <citation type="submission" date="2022-11" db="EMBL/GenBank/DDBJ databases">
        <authorList>
            <person name="Hyden B.L."/>
            <person name="Feng K."/>
            <person name="Yates T."/>
            <person name="Jawdy S."/>
            <person name="Smart L.B."/>
            <person name="Muchero W."/>
        </authorList>
    </citation>
    <scope>NUCLEOTIDE SEQUENCE</scope>
    <source>
        <tissue evidence="13">Shoot tip</tissue>
    </source>
</reference>
<evidence type="ECO:0000256" key="7">
    <source>
        <dbReference type="ARBA" id="ARBA00022777"/>
    </source>
</evidence>
<evidence type="ECO:0000256" key="4">
    <source>
        <dbReference type="ARBA" id="ARBA00022527"/>
    </source>
</evidence>
<dbReference type="GO" id="GO:0007165">
    <property type="term" value="P:signal transduction"/>
    <property type="evidence" value="ECO:0007669"/>
    <property type="project" value="InterPro"/>
</dbReference>
<proteinExistence type="inferred from homology"/>
<dbReference type="Proteomes" id="UP001151529">
    <property type="component" value="Chromosome 11"/>
</dbReference>
<keyword evidence="14" id="KW-1185">Reference proteome</keyword>
<dbReference type="PANTHER" id="PTHR43895">
    <property type="entry name" value="CALCIUM/CALMODULIN-DEPENDENT PROTEIN KINASE KINASE-RELATED"/>
    <property type="match status" value="1"/>
</dbReference>
<accession>A0A9Q0Z7Z8</accession>
<evidence type="ECO:0000259" key="12">
    <source>
        <dbReference type="PROSITE" id="PS50816"/>
    </source>
</evidence>
<protein>
    <recommendedName>
        <fullName evidence="3">non-specific serine/threonine protein kinase</fullName>
        <ecNumber evidence="3">2.7.11.1</ecNumber>
    </recommendedName>
</protein>
<dbReference type="PROSITE" id="PS50816">
    <property type="entry name" value="NAF"/>
    <property type="match status" value="1"/>
</dbReference>
<keyword evidence="9" id="KW-0464">Manganese</keyword>
<evidence type="ECO:0000256" key="8">
    <source>
        <dbReference type="ARBA" id="ARBA00022840"/>
    </source>
</evidence>
<dbReference type="FunFam" id="3.30.310.80:FF:000005">
    <property type="entry name" value="Non-specific serine/threonine protein kinase"/>
    <property type="match status" value="1"/>
</dbReference>
<keyword evidence="5" id="KW-0808">Transferase</keyword>
<dbReference type="InterPro" id="IPR018451">
    <property type="entry name" value="NAF/FISL_domain"/>
</dbReference>